<evidence type="ECO:0000256" key="1">
    <source>
        <dbReference type="SAM" id="MobiDB-lite"/>
    </source>
</evidence>
<evidence type="ECO:0000313" key="2">
    <source>
        <dbReference type="EMBL" id="EWM23079.1"/>
    </source>
</evidence>
<proteinExistence type="predicted"/>
<reference evidence="2 3" key="1">
    <citation type="journal article" date="2014" name="Mol. Plant">
        <title>Chromosome Scale Genome Assembly and Transcriptome Profiling of Nannochloropsis gaditana in Nitrogen Depletion.</title>
        <authorList>
            <person name="Corteggiani Carpinelli E."/>
            <person name="Telatin A."/>
            <person name="Vitulo N."/>
            <person name="Forcato C."/>
            <person name="D'Angelo M."/>
            <person name="Schiavon R."/>
            <person name="Vezzi A."/>
            <person name="Giacometti G.M."/>
            <person name="Morosinotto T."/>
            <person name="Valle G."/>
        </authorList>
    </citation>
    <scope>NUCLEOTIDE SEQUENCE [LARGE SCALE GENOMIC DNA]</scope>
    <source>
        <strain evidence="2 3">B-31</strain>
    </source>
</reference>
<name>W7TRY5_9STRA</name>
<organism evidence="2 3">
    <name type="scientific">Nannochloropsis gaditana</name>
    <dbReference type="NCBI Taxonomy" id="72520"/>
    <lineage>
        <taxon>Eukaryota</taxon>
        <taxon>Sar</taxon>
        <taxon>Stramenopiles</taxon>
        <taxon>Ochrophyta</taxon>
        <taxon>Eustigmatophyceae</taxon>
        <taxon>Eustigmatales</taxon>
        <taxon>Monodopsidaceae</taxon>
        <taxon>Nannochloropsis</taxon>
    </lineage>
</organism>
<dbReference type="Proteomes" id="UP000019335">
    <property type="component" value="Chromosome 18"/>
</dbReference>
<gene>
    <name evidence="2" type="ORF">Naga_101610g1</name>
</gene>
<feature type="compositionally biased region" description="Pro residues" evidence="1">
    <location>
        <begin position="1"/>
        <end position="37"/>
    </location>
</feature>
<comment type="caution">
    <text evidence="2">The sequence shown here is derived from an EMBL/GenBank/DDBJ whole genome shotgun (WGS) entry which is preliminary data.</text>
</comment>
<feature type="region of interest" description="Disordered" evidence="1">
    <location>
        <begin position="1"/>
        <end position="99"/>
    </location>
</feature>
<feature type="compositionally biased region" description="Basic residues" evidence="1">
    <location>
        <begin position="45"/>
        <end position="54"/>
    </location>
</feature>
<feature type="non-terminal residue" evidence="2">
    <location>
        <position position="1"/>
    </location>
</feature>
<dbReference type="EMBL" id="AZIL01001853">
    <property type="protein sequence ID" value="EWM23079.1"/>
    <property type="molecule type" value="Genomic_DNA"/>
</dbReference>
<protein>
    <submittedName>
        <fullName evidence="2">Uncharacterized protein</fullName>
    </submittedName>
</protein>
<keyword evidence="3" id="KW-1185">Reference proteome</keyword>
<accession>W7TRY5</accession>
<dbReference type="AlphaFoldDB" id="W7TRY5"/>
<sequence>VLCPLAPRPTSPSFPPSPPPSFSPSTPSPLPPSPPPLAGQTVHGAPRRWVRPRRALGQARSGRQNRQELVRSQVRKKCDGGEGGEEGGQGEEGGKEGVGDEYFRVCTALRRGTKRLLGVGKGGGRDRTEDQTLAAAFIPGERAAAED</sequence>
<evidence type="ECO:0000313" key="3">
    <source>
        <dbReference type="Proteomes" id="UP000019335"/>
    </source>
</evidence>